<evidence type="ECO:0000256" key="1">
    <source>
        <dbReference type="SAM" id="MobiDB-lite"/>
    </source>
</evidence>
<dbReference type="EMBL" id="AJWK01024618">
    <property type="status" value="NOT_ANNOTATED_CDS"/>
    <property type="molecule type" value="Genomic_DNA"/>
</dbReference>
<feature type="region of interest" description="Disordered" evidence="1">
    <location>
        <begin position="1"/>
        <end position="21"/>
    </location>
</feature>
<keyword evidence="3" id="KW-1185">Reference proteome</keyword>
<dbReference type="EnsemblMetazoa" id="LLOJ007426-RA">
    <property type="protein sequence ID" value="LLOJ007426-PA"/>
    <property type="gene ID" value="LLOJ007426"/>
</dbReference>
<dbReference type="SUPFAM" id="SSF52540">
    <property type="entry name" value="P-loop containing nucleoside triphosphate hydrolases"/>
    <property type="match status" value="1"/>
</dbReference>
<name>A0A1B0CRC8_LUTLO</name>
<protein>
    <submittedName>
        <fullName evidence="2">Uncharacterized protein</fullName>
    </submittedName>
</protein>
<organism evidence="2 3">
    <name type="scientific">Lutzomyia longipalpis</name>
    <name type="common">Sand fly</name>
    <dbReference type="NCBI Taxonomy" id="7200"/>
    <lineage>
        <taxon>Eukaryota</taxon>
        <taxon>Metazoa</taxon>
        <taxon>Ecdysozoa</taxon>
        <taxon>Arthropoda</taxon>
        <taxon>Hexapoda</taxon>
        <taxon>Insecta</taxon>
        <taxon>Pterygota</taxon>
        <taxon>Neoptera</taxon>
        <taxon>Endopterygota</taxon>
        <taxon>Diptera</taxon>
        <taxon>Nematocera</taxon>
        <taxon>Psychodoidea</taxon>
        <taxon>Psychodidae</taxon>
        <taxon>Lutzomyia</taxon>
        <taxon>Lutzomyia</taxon>
    </lineage>
</organism>
<proteinExistence type="predicted"/>
<dbReference type="InterPro" id="IPR027417">
    <property type="entry name" value="P-loop_NTPase"/>
</dbReference>
<sequence>MENSDGKVGEGSKRDHPAELPMSARTARQIYKLSMVAIARNAAQEAERKDPATKPSCTRCLMIAIGIAFLPNHIASMGMVEIPSERVTFDDPETEKLPPVDISIKDYASTLISSIILGCSEQPTTPLEVDARPMQLIKDRTYHQSRTVKPLGEHKCTGLTKKVDPERGTMILKYEPTTKLPPSIDLGKGIPLNNPEPQTISKTIIQKSLHINKMKASSSNPQHVVIFAPIGFGKTTLQHRLMQQGIAIPDTDDIPCITQQQFRDMLQWTSILTNRLDLLAKDMPIVACVPATVEVLRKRMTPVHPDFLDDADIDYFMELMNFEDYPQVVKLRTQNRYLSDWFEEAADVVQGSAATCDAPTAATAFVEEVLKKAKLFADTVFHKPR</sequence>
<dbReference type="EMBL" id="AJWK01024619">
    <property type="status" value="NOT_ANNOTATED_CDS"/>
    <property type="molecule type" value="Genomic_DNA"/>
</dbReference>
<reference evidence="2" key="1">
    <citation type="submission" date="2020-05" db="UniProtKB">
        <authorList>
            <consortium name="EnsemblMetazoa"/>
        </authorList>
    </citation>
    <scope>IDENTIFICATION</scope>
    <source>
        <strain evidence="2">Jacobina</strain>
    </source>
</reference>
<evidence type="ECO:0000313" key="3">
    <source>
        <dbReference type="Proteomes" id="UP000092461"/>
    </source>
</evidence>
<feature type="compositionally biased region" description="Basic and acidic residues" evidence="1">
    <location>
        <begin position="1"/>
        <end position="18"/>
    </location>
</feature>
<evidence type="ECO:0000313" key="2">
    <source>
        <dbReference type="EnsemblMetazoa" id="LLOJ007426-PA"/>
    </source>
</evidence>
<dbReference type="Proteomes" id="UP000092461">
    <property type="component" value="Unassembled WGS sequence"/>
</dbReference>
<accession>A0A1B0CRC8</accession>
<dbReference type="AlphaFoldDB" id="A0A1B0CRC8"/>
<dbReference type="VEuPathDB" id="VectorBase:LLOJ007426"/>